<protein>
    <submittedName>
        <fullName evidence="1">Putative tail sheath protein</fullName>
    </submittedName>
</protein>
<dbReference type="PANTHER" id="PTHR35861:SF1">
    <property type="entry name" value="PHAGE TAIL SHEATH PROTEIN"/>
    <property type="match status" value="1"/>
</dbReference>
<organism evidence="1 2">
    <name type="scientific">Dickeya phage vB_DsoM_JA13</name>
    <dbReference type="NCBI Taxonomy" id="2283030"/>
    <lineage>
        <taxon>Viruses</taxon>
        <taxon>Duplodnaviria</taxon>
        <taxon>Heunggongvirae</taxon>
        <taxon>Uroviricota</taxon>
        <taxon>Caudoviricetes</taxon>
        <taxon>Salmondvirus</taxon>
        <taxon>Salmondvirus JA11</taxon>
    </lineage>
</organism>
<evidence type="ECO:0000313" key="1">
    <source>
        <dbReference type="EMBL" id="AXG66527.1"/>
    </source>
</evidence>
<dbReference type="Proteomes" id="UP000263742">
    <property type="component" value="Segment"/>
</dbReference>
<proteinExistence type="predicted"/>
<dbReference type="EMBL" id="MH460460">
    <property type="protein sequence ID" value="AXG66527.1"/>
    <property type="molecule type" value="Genomic_DNA"/>
</dbReference>
<evidence type="ECO:0000313" key="2">
    <source>
        <dbReference type="Proteomes" id="UP000263742"/>
    </source>
</evidence>
<dbReference type="PANTHER" id="PTHR35861">
    <property type="match status" value="1"/>
</dbReference>
<dbReference type="InterPro" id="IPR052042">
    <property type="entry name" value="Tail_sheath_structural"/>
</dbReference>
<accession>A0A384ZWC1</accession>
<name>A0A384ZWC1_9CAUD</name>
<sequence length="561" mass="62048">MLLPDHPSAGTYTMENDRSGSTTLVTNGYCTLVLPFPKGEIGKNITITSKDEIETKLGSPTGRYAINVLIAKILMTKARRLNVTRVALNAKYGGVFATMFNNLATLRPVSDAGFEDPDQVAFRSEDIGLFYSLSQYDEANDIWISFQPDTNDPLGIKALIRVYVGNNLTPVESHSVTNFYWRDDAGNQFFIEDVINNNSNYIRFRLNEDNYKLLDDPNFVLFNAIGGGPYDPTNPTAINGQFVGASSGDIIDVDHSDQTIANNSLAAILEGWDNYQDWEQIACGILCSGGIEHPVIANKINELAQTRMDCISTVGIPVSMQARDNAVAYRRGIKAYQGAEFTITDSWSAICNSDVKARDTANARDFYVPASVCMAYCMLNTDQIASWLAPGGLNRGNIDFATDVRHRFKLNDRDVLVENQINPIAVFEGEGIFLWGADTAMTTKSALNDIGVRRLLAMLHASARANNLRAVFEPNDDILKQAQITGMESILEPIRLGRGLDWYEVVCDYTNNSTQDEARGDLIIDIFLDPTRYTKRIHVTAIVPPVGDIQYAIDLINRGAI</sequence>
<gene>
    <name evidence="1" type="ORF">JA13_124</name>
</gene>
<reference evidence="1 2" key="1">
    <citation type="journal article" date="2018" name="Front. Microbiol.">
        <title>Jumbo Bacteriophages Are Represented Within an Increasing Diversity of Environmental Viruses Infecting the Emerging Phytopathogen, Dickeya solani.</title>
        <authorList>
            <person name="Day A.W."/>
            <person name="Ahn J."/>
            <person name="Salmond G.P.C."/>
        </authorList>
    </citation>
    <scope>NUCLEOTIDE SEQUENCE [LARGE SCALE GENOMIC DNA]</scope>
</reference>
<dbReference type="Gene3D" id="3.40.50.11780">
    <property type="match status" value="1"/>
</dbReference>